<dbReference type="AlphaFoldDB" id="A0A931ATE1"/>
<accession>A0A931ATE1</accession>
<reference evidence="1" key="1">
    <citation type="submission" date="2020-09" db="EMBL/GenBank/DDBJ databases">
        <title>Genomic insights into the novelty and pathogenicity of a unique biofilm-forming Enterococcus sp. bacteria (Enterococcus lacertideformus) identified in reptiles.</title>
        <authorList>
            <person name="Agius J.E."/>
            <person name="Phalen D.N."/>
            <person name="Rose K."/>
            <person name="Eden J.-S."/>
        </authorList>
    </citation>
    <scope>NUCLEOTIDE SEQUENCE</scope>
    <source>
        <strain evidence="1">PHRS 0518</strain>
    </source>
</reference>
<protein>
    <submittedName>
        <fullName evidence="1">Uncharacterized protein</fullName>
    </submittedName>
</protein>
<dbReference type="Proteomes" id="UP000637757">
    <property type="component" value="Unassembled WGS sequence"/>
</dbReference>
<proteinExistence type="predicted"/>
<keyword evidence="2" id="KW-1185">Reference proteome</keyword>
<evidence type="ECO:0000313" key="2">
    <source>
        <dbReference type="Proteomes" id="UP000637757"/>
    </source>
</evidence>
<comment type="caution">
    <text evidence="1">The sequence shown here is derived from an EMBL/GenBank/DDBJ whole genome shotgun (WGS) entry which is preliminary data.</text>
</comment>
<evidence type="ECO:0000313" key="1">
    <source>
        <dbReference type="EMBL" id="MBF8807502.1"/>
    </source>
</evidence>
<name>A0A931ATE1_9ENTE</name>
<dbReference type="EMBL" id="JADAKE010000008">
    <property type="protein sequence ID" value="MBF8807502.1"/>
    <property type="molecule type" value="Genomic_DNA"/>
</dbReference>
<sequence length="84" mass="10028">MEENYRCGRYFFVFLLLELKEYCDEVAQKADKNHIRVSINEIYPTNHVVTLGVNEETDIVPDITCWDFEGFKKTIDDQYLCRNK</sequence>
<gene>
    <name evidence="1" type="ORF">IC227_02775</name>
</gene>
<organism evidence="1 2">
    <name type="scientific">Enterococcus lacertideformus</name>
    <dbReference type="NCBI Taxonomy" id="2771493"/>
    <lineage>
        <taxon>Bacteria</taxon>
        <taxon>Bacillati</taxon>
        <taxon>Bacillota</taxon>
        <taxon>Bacilli</taxon>
        <taxon>Lactobacillales</taxon>
        <taxon>Enterococcaceae</taxon>
        <taxon>Enterococcus</taxon>
    </lineage>
</organism>